<reference evidence="1" key="1">
    <citation type="journal article" date="2022" name="Mol. Ecol. Resour.">
        <title>The complete and closed genome of the facultative generalist Candidatus Endoriftia persephone from deep-sea hydrothermal vents.</title>
        <authorList>
            <person name="de Oliveira A.L."/>
            <person name="Srivastava A."/>
            <person name="Espada-Hinojosa S."/>
            <person name="Bright M."/>
        </authorList>
    </citation>
    <scope>NUCLEOTIDE SEQUENCE</scope>
    <source>
        <strain evidence="1">Tica-EPR-9o50.N</strain>
    </source>
</reference>
<gene>
    <name evidence="1" type="ORF">L0Y14_09600</name>
</gene>
<keyword evidence="2" id="KW-1185">Reference proteome</keyword>
<dbReference type="AlphaFoldDB" id="A0A9J6ZUR5"/>
<dbReference type="Proteomes" id="UP001056649">
    <property type="component" value="Chromosome"/>
</dbReference>
<evidence type="ECO:0000313" key="1">
    <source>
        <dbReference type="EMBL" id="USF86399.1"/>
    </source>
</evidence>
<proteinExistence type="predicted"/>
<protein>
    <submittedName>
        <fullName evidence="1">Uncharacterized protein</fullName>
    </submittedName>
</protein>
<dbReference type="RefSeq" id="WP_138921965.1">
    <property type="nucleotide sequence ID" value="NZ_CP090569.1"/>
</dbReference>
<dbReference type="KEGG" id="eps:L0Y14_09600"/>
<name>A0A9J6ZUR5_9GAMM</name>
<accession>A0A9J6ZUR5</accession>
<dbReference type="EMBL" id="CP090569">
    <property type="protein sequence ID" value="USF86399.1"/>
    <property type="molecule type" value="Genomic_DNA"/>
</dbReference>
<evidence type="ECO:0000313" key="2">
    <source>
        <dbReference type="Proteomes" id="UP001056649"/>
    </source>
</evidence>
<organism evidence="1 2">
    <name type="scientific">Candidatus Endoriftia persephonae</name>
    <dbReference type="NCBI Taxonomy" id="393765"/>
    <lineage>
        <taxon>Bacteria</taxon>
        <taxon>Pseudomonadati</taxon>
        <taxon>Pseudomonadota</taxon>
        <taxon>Gammaproteobacteria</taxon>
        <taxon>Chromatiales</taxon>
        <taxon>Sedimenticolaceae</taxon>
        <taxon>Candidatus Endoriftia</taxon>
    </lineage>
</organism>
<sequence length="186" mass="21453">MDIGSLKEKLFILNNLALSGELFSVRYFIGESELQRHYSDLDYHHFTKSIVSNYAIELAVKLRNAAEMLQERGISYVNDKNIMCYGAGQHAFSKKKERDLFWVCNKIIHAKIFRIDTVGSRKYKGNFKWWGGDLTLAGTLMGKKQTPWEFFFSIQSWCESAIIFINSCEASLCSINEQSEDRATYS</sequence>